<evidence type="ECO:0000313" key="7">
    <source>
        <dbReference type="Proteomes" id="UP000663929"/>
    </source>
</evidence>
<evidence type="ECO:0000256" key="4">
    <source>
        <dbReference type="ARBA" id="ARBA00023163"/>
    </source>
</evidence>
<reference evidence="6" key="1">
    <citation type="submission" date="2021-03" db="EMBL/GenBank/DDBJ databases">
        <title>Acanthopleuribacteraceae sp. M133.</title>
        <authorList>
            <person name="Wang G."/>
        </authorList>
    </citation>
    <scope>NUCLEOTIDE SEQUENCE</scope>
    <source>
        <strain evidence="6">M133</strain>
    </source>
</reference>
<comment type="similarity">
    <text evidence="1">Belongs to the sigma-70 factor family. ECF subfamily.</text>
</comment>
<dbReference type="NCBIfam" id="TIGR02999">
    <property type="entry name" value="Sig-70_X6"/>
    <property type="match status" value="1"/>
</dbReference>
<evidence type="ECO:0000256" key="2">
    <source>
        <dbReference type="ARBA" id="ARBA00023015"/>
    </source>
</evidence>
<keyword evidence="7" id="KW-1185">Reference proteome</keyword>
<dbReference type="InterPro" id="IPR013325">
    <property type="entry name" value="RNA_pol_sigma_r2"/>
</dbReference>
<dbReference type="Pfam" id="PF07638">
    <property type="entry name" value="Sigma70_ECF"/>
    <property type="match status" value="1"/>
</dbReference>
<organism evidence="6 7">
    <name type="scientific">Sulfidibacter corallicola</name>
    <dbReference type="NCBI Taxonomy" id="2818388"/>
    <lineage>
        <taxon>Bacteria</taxon>
        <taxon>Pseudomonadati</taxon>
        <taxon>Acidobacteriota</taxon>
        <taxon>Holophagae</taxon>
        <taxon>Acanthopleuribacterales</taxon>
        <taxon>Acanthopleuribacteraceae</taxon>
        <taxon>Sulfidibacter</taxon>
    </lineage>
</organism>
<gene>
    <name evidence="6" type="ORF">J3U87_24925</name>
</gene>
<dbReference type="PANTHER" id="PTHR43133:SF39">
    <property type="entry name" value="SIMILAR TO RNA POLYMERASE SIGMA-E FACTOR"/>
    <property type="match status" value="1"/>
</dbReference>
<evidence type="ECO:0000256" key="1">
    <source>
        <dbReference type="ARBA" id="ARBA00010641"/>
    </source>
</evidence>
<dbReference type="GO" id="GO:0016987">
    <property type="term" value="F:sigma factor activity"/>
    <property type="evidence" value="ECO:0007669"/>
    <property type="project" value="UniProtKB-KW"/>
</dbReference>
<dbReference type="PANTHER" id="PTHR43133">
    <property type="entry name" value="RNA POLYMERASE ECF-TYPE SIGMA FACTO"/>
    <property type="match status" value="1"/>
</dbReference>
<dbReference type="InterPro" id="IPR014284">
    <property type="entry name" value="RNA_pol_sigma-70_dom"/>
</dbReference>
<dbReference type="GO" id="GO:0006352">
    <property type="term" value="P:DNA-templated transcription initiation"/>
    <property type="evidence" value="ECO:0007669"/>
    <property type="project" value="InterPro"/>
</dbReference>
<dbReference type="NCBIfam" id="TIGR02937">
    <property type="entry name" value="sigma70-ECF"/>
    <property type="match status" value="1"/>
</dbReference>
<dbReference type="EMBL" id="CP071793">
    <property type="protein sequence ID" value="QTD48839.1"/>
    <property type="molecule type" value="Genomic_DNA"/>
</dbReference>
<feature type="domain" description="RNA polymerase sigma-70 ECF-like HTH" evidence="5">
    <location>
        <begin position="26"/>
        <end position="211"/>
    </location>
</feature>
<evidence type="ECO:0000256" key="3">
    <source>
        <dbReference type="ARBA" id="ARBA00023082"/>
    </source>
</evidence>
<dbReference type="InterPro" id="IPR013324">
    <property type="entry name" value="RNA_pol_sigma_r3/r4-like"/>
</dbReference>
<evidence type="ECO:0000313" key="6">
    <source>
        <dbReference type="EMBL" id="QTD48839.1"/>
    </source>
</evidence>
<dbReference type="Gene3D" id="1.10.10.10">
    <property type="entry name" value="Winged helix-like DNA-binding domain superfamily/Winged helix DNA-binding domain"/>
    <property type="match status" value="1"/>
</dbReference>
<protein>
    <submittedName>
        <fullName evidence="6">Sigma-70 family RNA polymerase sigma factor</fullName>
    </submittedName>
</protein>
<sequence length="213" mass="24695">MAVNSEDALNGVDAGVAREEWQQFQGEITHLLRTWSEGDREALNQLMPLVYRDLWLIAKSRLRHENPDHTLQPTALVNEVFLRLTESRHLEFHNRAMFFKFTGRMMRHILVDHARHRRSHKKGGAYRHVELTRDLENGLEQDTPSDPNMLISLDSALRRLEQVDPQKCAIVELRFFVGLEFKEIAELLDASSKTIQRKWQAASMWLAKALSGS</sequence>
<proteinExistence type="inferred from homology"/>
<dbReference type="KEGG" id="scor:J3U87_24925"/>
<keyword evidence="3" id="KW-0731">Sigma factor</keyword>
<dbReference type="Gene3D" id="1.10.1740.10">
    <property type="match status" value="1"/>
</dbReference>
<dbReference type="Proteomes" id="UP000663929">
    <property type="component" value="Chromosome"/>
</dbReference>
<name>A0A8A4TFH3_SULCO</name>
<dbReference type="InterPro" id="IPR036388">
    <property type="entry name" value="WH-like_DNA-bd_sf"/>
</dbReference>
<evidence type="ECO:0000259" key="5">
    <source>
        <dbReference type="Pfam" id="PF07638"/>
    </source>
</evidence>
<dbReference type="AlphaFoldDB" id="A0A8A4TFH3"/>
<keyword evidence="4" id="KW-0804">Transcription</keyword>
<dbReference type="InterPro" id="IPR039425">
    <property type="entry name" value="RNA_pol_sigma-70-like"/>
</dbReference>
<accession>A0A8A4TFH3</accession>
<dbReference type="SUPFAM" id="SSF88946">
    <property type="entry name" value="Sigma2 domain of RNA polymerase sigma factors"/>
    <property type="match status" value="1"/>
</dbReference>
<dbReference type="RefSeq" id="WP_237378489.1">
    <property type="nucleotide sequence ID" value="NZ_CP071793.1"/>
</dbReference>
<dbReference type="InterPro" id="IPR011517">
    <property type="entry name" value="RNA_pol_sigma70_ECF-like"/>
</dbReference>
<dbReference type="SUPFAM" id="SSF88659">
    <property type="entry name" value="Sigma3 and sigma4 domains of RNA polymerase sigma factors"/>
    <property type="match status" value="1"/>
</dbReference>
<keyword evidence="2" id="KW-0805">Transcription regulation</keyword>
<dbReference type="InterPro" id="IPR053812">
    <property type="entry name" value="HTH_Sigma70_ECF-like"/>
</dbReference>